<evidence type="ECO:0000256" key="2">
    <source>
        <dbReference type="ARBA" id="ARBA00022475"/>
    </source>
</evidence>
<gene>
    <name evidence="7" type="ORF">ET33_11345</name>
</gene>
<keyword evidence="3 6" id="KW-0812">Transmembrane</keyword>
<keyword evidence="8" id="KW-1185">Reference proteome</keyword>
<evidence type="ECO:0000256" key="3">
    <source>
        <dbReference type="ARBA" id="ARBA00022692"/>
    </source>
</evidence>
<evidence type="ECO:0000256" key="1">
    <source>
        <dbReference type="ARBA" id="ARBA00004651"/>
    </source>
</evidence>
<evidence type="ECO:0000313" key="7">
    <source>
        <dbReference type="EMBL" id="KEQ24272.1"/>
    </source>
</evidence>
<feature type="transmembrane region" description="Helical" evidence="6">
    <location>
        <begin position="70"/>
        <end position="93"/>
    </location>
</feature>
<dbReference type="OrthoDB" id="9784202at2"/>
<feature type="transmembrane region" description="Helical" evidence="6">
    <location>
        <begin position="41"/>
        <end position="64"/>
    </location>
</feature>
<keyword evidence="4 6" id="KW-1133">Transmembrane helix</keyword>
<comment type="subcellular location">
    <subcellularLocation>
        <location evidence="1">Cell membrane</location>
        <topology evidence="1">Multi-pass membrane protein</topology>
    </subcellularLocation>
</comment>
<dbReference type="eggNOG" id="COG1280">
    <property type="taxonomic scope" value="Bacteria"/>
</dbReference>
<dbReference type="PANTHER" id="PTHR30086:SF20">
    <property type="entry name" value="ARGININE EXPORTER PROTEIN ARGO-RELATED"/>
    <property type="match status" value="1"/>
</dbReference>
<evidence type="ECO:0000256" key="5">
    <source>
        <dbReference type="ARBA" id="ARBA00023136"/>
    </source>
</evidence>
<dbReference type="EMBL" id="JNVM01000017">
    <property type="protein sequence ID" value="KEQ24272.1"/>
    <property type="molecule type" value="Genomic_DNA"/>
</dbReference>
<evidence type="ECO:0000313" key="8">
    <source>
        <dbReference type="Proteomes" id="UP000028123"/>
    </source>
</evidence>
<dbReference type="PANTHER" id="PTHR30086">
    <property type="entry name" value="ARGININE EXPORTER PROTEIN ARGO"/>
    <property type="match status" value="1"/>
</dbReference>
<feature type="transmembrane region" description="Helical" evidence="6">
    <location>
        <begin position="148"/>
        <end position="173"/>
    </location>
</feature>
<dbReference type="GO" id="GO:0005886">
    <property type="term" value="C:plasma membrane"/>
    <property type="evidence" value="ECO:0007669"/>
    <property type="project" value="UniProtKB-SubCell"/>
</dbReference>
<dbReference type="PIRSF" id="PIRSF006324">
    <property type="entry name" value="LeuE"/>
    <property type="match status" value="1"/>
</dbReference>
<accession>A0A081P0P9</accession>
<dbReference type="GO" id="GO:0015171">
    <property type="term" value="F:amino acid transmembrane transporter activity"/>
    <property type="evidence" value="ECO:0007669"/>
    <property type="project" value="TreeGrafter"/>
</dbReference>
<sequence>MFGIHHYFLFVIAGILLIMTPGSDTMYIIARSVAQGRRAGIWSTMGIAAGTLIHTLLAALGLSFLLAKSLLLFTIIKMIGVAYLVYLGITMILSKTSAVAPDSGSLEPMSKRKIFVQGMITNVTNPKVALFFIAFLPQFVDNQAQSPVPFAILGATFIFIGMLWSILLSYLAAFATGKLRKNPKVGLWLNRVTGGVFILMGANLFRAKISN</sequence>
<organism evidence="7 8">
    <name type="scientific">Paenibacillus tyrfis</name>
    <dbReference type="NCBI Taxonomy" id="1501230"/>
    <lineage>
        <taxon>Bacteria</taxon>
        <taxon>Bacillati</taxon>
        <taxon>Bacillota</taxon>
        <taxon>Bacilli</taxon>
        <taxon>Bacillales</taxon>
        <taxon>Paenibacillaceae</taxon>
        <taxon>Paenibacillus</taxon>
    </lineage>
</organism>
<keyword evidence="2" id="KW-1003">Cell membrane</keyword>
<name>A0A081P0P9_9BACL</name>
<feature type="transmembrane region" description="Helical" evidence="6">
    <location>
        <begin position="185"/>
        <end position="205"/>
    </location>
</feature>
<feature type="transmembrane region" description="Helical" evidence="6">
    <location>
        <begin position="6"/>
        <end position="29"/>
    </location>
</feature>
<dbReference type="RefSeq" id="WP_036686634.1">
    <property type="nucleotide sequence ID" value="NZ_FYEP01000002.1"/>
</dbReference>
<keyword evidence="5 6" id="KW-0472">Membrane</keyword>
<feature type="transmembrane region" description="Helical" evidence="6">
    <location>
        <begin position="114"/>
        <end position="136"/>
    </location>
</feature>
<dbReference type="Pfam" id="PF01810">
    <property type="entry name" value="LysE"/>
    <property type="match status" value="1"/>
</dbReference>
<reference evidence="7 8" key="1">
    <citation type="submission" date="2014-06" db="EMBL/GenBank/DDBJ databases">
        <title>Draft genome sequence of Paenibacillus sp. MSt1.</title>
        <authorList>
            <person name="Aw Y.K."/>
            <person name="Ong K.S."/>
            <person name="Gan H.M."/>
            <person name="Lee S.M."/>
        </authorList>
    </citation>
    <scope>NUCLEOTIDE SEQUENCE [LARGE SCALE GENOMIC DNA]</scope>
    <source>
        <strain evidence="7 8">MSt1</strain>
    </source>
</reference>
<evidence type="ECO:0000256" key="4">
    <source>
        <dbReference type="ARBA" id="ARBA00022989"/>
    </source>
</evidence>
<dbReference type="InterPro" id="IPR001123">
    <property type="entry name" value="LeuE-type"/>
</dbReference>
<protein>
    <submittedName>
        <fullName evidence="7">Homoserine lactone transporter</fullName>
    </submittedName>
</protein>
<proteinExistence type="predicted"/>
<evidence type="ECO:0000256" key="6">
    <source>
        <dbReference type="SAM" id="Phobius"/>
    </source>
</evidence>
<dbReference type="AlphaFoldDB" id="A0A081P0P9"/>
<comment type="caution">
    <text evidence="7">The sequence shown here is derived from an EMBL/GenBank/DDBJ whole genome shotgun (WGS) entry which is preliminary data.</text>
</comment>
<dbReference type="Proteomes" id="UP000028123">
    <property type="component" value="Unassembled WGS sequence"/>
</dbReference>